<dbReference type="GeneID" id="72480091"/>
<comment type="caution">
    <text evidence="2">The sequence shown here is derived from an EMBL/GenBank/DDBJ whole genome shotgun (WGS) entry which is preliminary data.</text>
</comment>
<sequence>MRKMMNWVLAAFFICGASAFTSCSNNDDNPVVDNSLAEKIVGKWIHADTDGEAVTTDMKSVYTFTKDGGSALKGFYSMSKTESGVWAYRQETDVTISGNTITMTSRLADGH</sequence>
<gene>
    <name evidence="2" type="ORF">CIK91_10055</name>
</gene>
<evidence type="ECO:0000313" key="2">
    <source>
        <dbReference type="EMBL" id="OYP54155.1"/>
    </source>
</evidence>
<evidence type="ECO:0008006" key="4">
    <source>
        <dbReference type="Google" id="ProtNLM"/>
    </source>
</evidence>
<evidence type="ECO:0000256" key="1">
    <source>
        <dbReference type="SAM" id="SignalP"/>
    </source>
</evidence>
<feature type="signal peptide" evidence="1">
    <location>
        <begin position="1"/>
        <end position="19"/>
    </location>
</feature>
<dbReference type="EMBL" id="NPJF01000050">
    <property type="protein sequence ID" value="OYP54155.1"/>
    <property type="molecule type" value="Genomic_DNA"/>
</dbReference>
<keyword evidence="1" id="KW-0732">Signal</keyword>
<dbReference type="RefSeq" id="WP_074549164.1">
    <property type="nucleotide sequence ID" value="NZ_CP091796.1"/>
</dbReference>
<name>A0ABX4EIM8_SEGBR</name>
<organism evidence="2 3">
    <name type="scientific">Segatella bryantii</name>
    <name type="common">Prevotella bryantii</name>
    <dbReference type="NCBI Taxonomy" id="77095"/>
    <lineage>
        <taxon>Bacteria</taxon>
        <taxon>Pseudomonadati</taxon>
        <taxon>Bacteroidota</taxon>
        <taxon>Bacteroidia</taxon>
        <taxon>Bacteroidales</taxon>
        <taxon>Prevotellaceae</taxon>
        <taxon>Segatella</taxon>
    </lineage>
</organism>
<accession>A0ABX4EIM8</accession>
<feature type="chain" id="PRO_5047466153" description="DUF5640 domain-containing protein" evidence="1">
    <location>
        <begin position="20"/>
        <end position="111"/>
    </location>
</feature>
<keyword evidence="3" id="KW-1185">Reference proteome</keyword>
<reference evidence="2 3" key="1">
    <citation type="submission" date="2017-08" db="EMBL/GenBank/DDBJ databases">
        <title>Comparative genomics of non-oral Prevotella species.</title>
        <authorList>
            <person name="Accetto T."/>
            <person name="Nograsek B."/>
            <person name="Avgustin G."/>
        </authorList>
    </citation>
    <scope>NUCLEOTIDE SEQUENCE [LARGE SCALE GENOMIC DNA]</scope>
    <source>
        <strain evidence="2 3">TC1-1</strain>
    </source>
</reference>
<dbReference type="Proteomes" id="UP000216189">
    <property type="component" value="Unassembled WGS sequence"/>
</dbReference>
<proteinExistence type="predicted"/>
<dbReference type="PROSITE" id="PS51257">
    <property type="entry name" value="PROKAR_LIPOPROTEIN"/>
    <property type="match status" value="1"/>
</dbReference>
<evidence type="ECO:0000313" key="3">
    <source>
        <dbReference type="Proteomes" id="UP000216189"/>
    </source>
</evidence>
<protein>
    <recommendedName>
        <fullName evidence="4">DUF5640 domain-containing protein</fullName>
    </recommendedName>
</protein>